<evidence type="ECO:0000313" key="2">
    <source>
        <dbReference type="Proteomes" id="UP000649617"/>
    </source>
</evidence>
<protein>
    <submittedName>
        <fullName evidence="1">NUDT19 protein</fullName>
    </submittedName>
</protein>
<reference evidence="1" key="1">
    <citation type="submission" date="2021-02" db="EMBL/GenBank/DDBJ databases">
        <authorList>
            <person name="Dougan E. K."/>
            <person name="Rhodes N."/>
            <person name="Thang M."/>
            <person name="Chan C."/>
        </authorList>
    </citation>
    <scope>NUCLEOTIDE SEQUENCE</scope>
</reference>
<dbReference type="Proteomes" id="UP000649617">
    <property type="component" value="Unassembled WGS sequence"/>
</dbReference>
<dbReference type="EMBL" id="CAJNIZ010015603">
    <property type="protein sequence ID" value="CAE7375397.1"/>
    <property type="molecule type" value="Genomic_DNA"/>
</dbReference>
<organism evidence="1 2">
    <name type="scientific">Symbiodinium pilosum</name>
    <name type="common">Dinoflagellate</name>
    <dbReference type="NCBI Taxonomy" id="2952"/>
    <lineage>
        <taxon>Eukaryota</taxon>
        <taxon>Sar</taxon>
        <taxon>Alveolata</taxon>
        <taxon>Dinophyceae</taxon>
        <taxon>Suessiales</taxon>
        <taxon>Symbiodiniaceae</taxon>
        <taxon>Symbiodinium</taxon>
    </lineage>
</organism>
<proteinExistence type="predicted"/>
<comment type="caution">
    <text evidence="1">The sequence shown here is derived from an EMBL/GenBank/DDBJ whole genome shotgun (WGS) entry which is preliminary data.</text>
</comment>
<gene>
    <name evidence="1" type="primary">NUDT19</name>
    <name evidence="1" type="ORF">SPIL2461_LOCUS9124</name>
</gene>
<feature type="non-terminal residue" evidence="1">
    <location>
        <position position="1"/>
    </location>
</feature>
<keyword evidence="2" id="KW-1185">Reference proteome</keyword>
<dbReference type="AlphaFoldDB" id="A0A812PTH4"/>
<feature type="non-terminal residue" evidence="1">
    <location>
        <position position="50"/>
    </location>
</feature>
<sequence length="50" mass="5213">EAGVRLGSISLAASQPWPIGRGGSCELMLACRAVALSEDLAVNREEIEDA</sequence>
<accession>A0A812PTH4</accession>
<dbReference type="OrthoDB" id="10249612at2759"/>
<evidence type="ECO:0000313" key="1">
    <source>
        <dbReference type="EMBL" id="CAE7375397.1"/>
    </source>
</evidence>
<name>A0A812PTH4_SYMPI</name>